<keyword evidence="4" id="KW-1185">Reference proteome</keyword>
<accession>A0A086TDU0</accession>
<sequence>MAPKIIELDGRTGEGGGQLVRVAVGLAALTTQPVKITNVRGNRPGGRGGGLKSQHVTSIQWLAQVTDAETEGLSVGSKTLTFSPRRRPTELVSRNFRIEADSGAASTLLILQAILPFLLFSGTAAAGEDGGKEEEEPIVLSIVGGTNVSFSLSFEYLDQVLLPTLEERFGVRAERELKDRAWSLGRSSGKGEISLKIHPLPRGEALHFQPLPGRYLPSPSIEAHDEVKSVDVSIITSGLPQSEVQEHLVKHLGHLFPNADVSFKVTEDSGDVARWYILLVAKSATGIRWGRDALVSMPKKTRSAGIWAGQVARQVCKDLYKEVSLGGQVDEHLQDQVVVFQALSKGYSSLPRGDDTGEQSSSTETPLVDELGTLQIRPGGRMRREKAVEPFGHGSLHTQTARWVVSELLPGVKFFNKGDIVEGVGFTLS</sequence>
<dbReference type="GO" id="GO:0003963">
    <property type="term" value="F:RNA-3'-phosphate cyclase activity"/>
    <property type="evidence" value="ECO:0007669"/>
    <property type="project" value="TreeGrafter"/>
</dbReference>
<reference evidence="4" key="1">
    <citation type="journal article" date="2014" name="Genome Announc.">
        <title>Genome sequence and annotation of Acremonium chrysogenum, producer of the beta-lactam antibiotic cephalosporin C.</title>
        <authorList>
            <person name="Terfehr D."/>
            <person name="Dahlmann T.A."/>
            <person name="Specht T."/>
            <person name="Zadra I."/>
            <person name="Kuernsteiner H."/>
            <person name="Kueck U."/>
        </authorList>
    </citation>
    <scope>NUCLEOTIDE SEQUENCE [LARGE SCALE GENOMIC DNA]</scope>
    <source>
        <strain evidence="4">ATCC 11550 / CBS 779.69 / DSM 880 / IAM 14645 / JCM 23072 / IMI 49137</strain>
    </source>
</reference>
<dbReference type="OrthoDB" id="25029at2759"/>
<dbReference type="InterPro" id="IPR013792">
    <property type="entry name" value="RNA3'P_cycl/enolpyr_Trfase_a/b"/>
</dbReference>
<evidence type="ECO:0000313" key="4">
    <source>
        <dbReference type="Proteomes" id="UP000029964"/>
    </source>
</evidence>
<dbReference type="PANTHER" id="PTHR11096">
    <property type="entry name" value="RNA 3' TERMINAL PHOSPHATE CYCLASE"/>
    <property type="match status" value="1"/>
</dbReference>
<dbReference type="Gene3D" id="3.65.10.20">
    <property type="entry name" value="RNA 3'-terminal phosphate cyclase domain"/>
    <property type="match status" value="1"/>
</dbReference>
<dbReference type="Pfam" id="PF01137">
    <property type="entry name" value="RTC"/>
    <property type="match status" value="1"/>
</dbReference>
<proteinExistence type="predicted"/>
<evidence type="ECO:0000259" key="2">
    <source>
        <dbReference type="Pfam" id="PF01137"/>
    </source>
</evidence>
<name>A0A086TDU0_HAPC1</name>
<dbReference type="GO" id="GO:0005634">
    <property type="term" value="C:nucleus"/>
    <property type="evidence" value="ECO:0007669"/>
    <property type="project" value="TreeGrafter"/>
</dbReference>
<dbReference type="PANTHER" id="PTHR11096:SF0">
    <property type="entry name" value="RNA 3'-TERMINAL PHOSPHATE CYCLASE"/>
    <property type="match status" value="1"/>
</dbReference>
<dbReference type="SUPFAM" id="SSF55205">
    <property type="entry name" value="EPT/RTPC-like"/>
    <property type="match status" value="1"/>
</dbReference>
<dbReference type="EMBL" id="JPKY01000009">
    <property type="protein sequence ID" value="KFH47522.1"/>
    <property type="molecule type" value="Genomic_DNA"/>
</dbReference>
<dbReference type="AlphaFoldDB" id="A0A086TDU0"/>
<protein>
    <submittedName>
        <fullName evidence="3">RNA 3'-terminal phosphate cyclase-like protein</fullName>
    </submittedName>
</protein>
<gene>
    <name evidence="3" type="ORF">ACRE_016220</name>
</gene>
<comment type="caution">
    <text evidence="3">The sequence shown here is derived from an EMBL/GenBank/DDBJ whole genome shotgun (WGS) entry which is preliminary data.</text>
</comment>
<feature type="region of interest" description="Disordered" evidence="1">
    <location>
        <begin position="349"/>
        <end position="368"/>
    </location>
</feature>
<feature type="domain" description="RNA 3'-terminal phosphate cyclase" evidence="2">
    <location>
        <begin position="13"/>
        <end position="350"/>
    </location>
</feature>
<dbReference type="InterPro" id="IPR037136">
    <property type="entry name" value="RNA3'_phos_cyclase_dom_sf"/>
</dbReference>
<dbReference type="InterPro" id="IPR023797">
    <property type="entry name" value="RNA3'_phos_cyclase_dom"/>
</dbReference>
<dbReference type="Proteomes" id="UP000029964">
    <property type="component" value="Unassembled WGS sequence"/>
</dbReference>
<dbReference type="STRING" id="857340.A0A086TDU0"/>
<evidence type="ECO:0000313" key="3">
    <source>
        <dbReference type="EMBL" id="KFH47522.1"/>
    </source>
</evidence>
<dbReference type="GO" id="GO:0006396">
    <property type="term" value="P:RNA processing"/>
    <property type="evidence" value="ECO:0007669"/>
    <property type="project" value="InterPro"/>
</dbReference>
<dbReference type="Gene3D" id="3.30.360.20">
    <property type="entry name" value="RNA 3'-terminal phosphate cyclase, insert domain"/>
    <property type="match status" value="1"/>
</dbReference>
<dbReference type="HOGENOM" id="CLU_027882_3_1_1"/>
<evidence type="ECO:0000256" key="1">
    <source>
        <dbReference type="SAM" id="MobiDB-lite"/>
    </source>
</evidence>
<dbReference type="InterPro" id="IPR036553">
    <property type="entry name" value="RPTC_insert"/>
</dbReference>
<dbReference type="InterPro" id="IPR000228">
    <property type="entry name" value="RNA3'_term_phos_cyc"/>
</dbReference>
<organism evidence="3 4">
    <name type="scientific">Hapsidospora chrysogenum (strain ATCC 11550 / CBS 779.69 / DSM 880 / IAM 14645 / JCM 23072 / IMI 49137)</name>
    <name type="common">Acremonium chrysogenum</name>
    <dbReference type="NCBI Taxonomy" id="857340"/>
    <lineage>
        <taxon>Eukaryota</taxon>
        <taxon>Fungi</taxon>
        <taxon>Dikarya</taxon>
        <taxon>Ascomycota</taxon>
        <taxon>Pezizomycotina</taxon>
        <taxon>Sordariomycetes</taxon>
        <taxon>Hypocreomycetidae</taxon>
        <taxon>Hypocreales</taxon>
        <taxon>Bionectriaceae</taxon>
        <taxon>Hapsidospora</taxon>
    </lineage>
</organism>